<sequence length="46" mass="5059">FLDFPGFLNQKLCPDIEGGGVGEVFLAALLLGVMRLAEFIVYEAER</sequence>
<comment type="caution">
    <text evidence="2">The sequence shown here is derived from an EMBL/GenBank/DDBJ whole genome shotgun (WGS) entry which is preliminary data.</text>
</comment>
<evidence type="ECO:0000313" key="2">
    <source>
        <dbReference type="EMBL" id="GAI55506.1"/>
    </source>
</evidence>
<dbReference type="EMBL" id="BARV01041942">
    <property type="protein sequence ID" value="GAI55506.1"/>
    <property type="molecule type" value="Genomic_DNA"/>
</dbReference>
<organism evidence="2">
    <name type="scientific">marine sediment metagenome</name>
    <dbReference type="NCBI Taxonomy" id="412755"/>
    <lineage>
        <taxon>unclassified sequences</taxon>
        <taxon>metagenomes</taxon>
        <taxon>ecological metagenomes</taxon>
    </lineage>
</organism>
<keyword evidence="1" id="KW-0472">Membrane</keyword>
<feature type="non-terminal residue" evidence="2">
    <location>
        <position position="1"/>
    </location>
</feature>
<dbReference type="AlphaFoldDB" id="X1QL45"/>
<feature type="transmembrane region" description="Helical" evidence="1">
    <location>
        <begin position="24"/>
        <end position="42"/>
    </location>
</feature>
<accession>X1QL45</accession>
<evidence type="ECO:0000256" key="1">
    <source>
        <dbReference type="SAM" id="Phobius"/>
    </source>
</evidence>
<proteinExistence type="predicted"/>
<gene>
    <name evidence="2" type="ORF">S06H3_63287</name>
</gene>
<protein>
    <submittedName>
        <fullName evidence="2">Uncharacterized protein</fullName>
    </submittedName>
</protein>
<name>X1QL45_9ZZZZ</name>
<keyword evidence="1" id="KW-0812">Transmembrane</keyword>
<keyword evidence="1" id="KW-1133">Transmembrane helix</keyword>
<reference evidence="2" key="1">
    <citation type="journal article" date="2014" name="Front. Microbiol.">
        <title>High frequency of phylogenetically diverse reductive dehalogenase-homologous genes in deep subseafloor sedimentary metagenomes.</title>
        <authorList>
            <person name="Kawai M."/>
            <person name="Futagami T."/>
            <person name="Toyoda A."/>
            <person name="Takaki Y."/>
            <person name="Nishi S."/>
            <person name="Hori S."/>
            <person name="Arai W."/>
            <person name="Tsubouchi T."/>
            <person name="Morono Y."/>
            <person name="Uchiyama I."/>
            <person name="Ito T."/>
            <person name="Fujiyama A."/>
            <person name="Inagaki F."/>
            <person name="Takami H."/>
        </authorList>
    </citation>
    <scope>NUCLEOTIDE SEQUENCE</scope>
    <source>
        <strain evidence="2">Expedition CK06-06</strain>
    </source>
</reference>